<organism evidence="1 2">
    <name type="scientific">Sporomusa malonica</name>
    <dbReference type="NCBI Taxonomy" id="112901"/>
    <lineage>
        <taxon>Bacteria</taxon>
        <taxon>Bacillati</taxon>
        <taxon>Bacillota</taxon>
        <taxon>Negativicutes</taxon>
        <taxon>Selenomonadales</taxon>
        <taxon>Sporomusaceae</taxon>
        <taxon>Sporomusa</taxon>
    </lineage>
</organism>
<dbReference type="STRING" id="112901.SAMN04488500_109135"/>
<evidence type="ECO:0000313" key="1">
    <source>
        <dbReference type="EMBL" id="SMC80182.1"/>
    </source>
</evidence>
<dbReference type="RefSeq" id="WP_084576035.1">
    <property type="nucleotide sequence ID" value="NZ_CP155572.1"/>
</dbReference>
<evidence type="ECO:0000313" key="2">
    <source>
        <dbReference type="Proteomes" id="UP000192738"/>
    </source>
</evidence>
<keyword evidence="2" id="KW-1185">Reference proteome</keyword>
<reference evidence="1 2" key="1">
    <citation type="submission" date="2017-04" db="EMBL/GenBank/DDBJ databases">
        <authorList>
            <person name="Afonso C.L."/>
            <person name="Miller P.J."/>
            <person name="Scott M.A."/>
            <person name="Spackman E."/>
            <person name="Goraichik I."/>
            <person name="Dimitrov K.M."/>
            <person name="Suarez D.L."/>
            <person name="Swayne D.E."/>
        </authorList>
    </citation>
    <scope>NUCLEOTIDE SEQUENCE [LARGE SCALE GENOMIC DNA]</scope>
    <source>
        <strain evidence="1 2">DSM 5090</strain>
    </source>
</reference>
<gene>
    <name evidence="1" type="ORF">SAMN04488500_109135</name>
</gene>
<accession>A0A1W2C5N3</accession>
<protein>
    <submittedName>
        <fullName evidence="1">Uncharacterized protein</fullName>
    </submittedName>
</protein>
<dbReference type="AlphaFoldDB" id="A0A1W2C5N3"/>
<dbReference type="Proteomes" id="UP000192738">
    <property type="component" value="Unassembled WGS sequence"/>
</dbReference>
<proteinExistence type="predicted"/>
<sequence length="60" mass="6916">MKKQGFTMVKTEDLSLAVIAHLKADFMPYQEPAVMCTLDHRKYPLVCEGVCWHCTHNADY</sequence>
<name>A0A1W2C5N3_9FIRM</name>
<dbReference type="EMBL" id="FWXI01000009">
    <property type="protein sequence ID" value="SMC80182.1"/>
    <property type="molecule type" value="Genomic_DNA"/>
</dbReference>